<evidence type="ECO:0000313" key="7">
    <source>
        <dbReference type="Proteomes" id="UP001501803"/>
    </source>
</evidence>
<evidence type="ECO:0000313" key="6">
    <source>
        <dbReference type="EMBL" id="GAA3890048.1"/>
    </source>
</evidence>
<dbReference type="InterPro" id="IPR050109">
    <property type="entry name" value="HTH-type_TetR-like_transc_reg"/>
</dbReference>
<dbReference type="InterPro" id="IPR009057">
    <property type="entry name" value="Homeodomain-like_sf"/>
</dbReference>
<keyword evidence="3" id="KW-0804">Transcription</keyword>
<name>A0ABP7L148_9MICO</name>
<keyword evidence="7" id="KW-1185">Reference proteome</keyword>
<dbReference type="RefSeq" id="WP_345069052.1">
    <property type="nucleotide sequence ID" value="NZ_BAABCN010000013.1"/>
</dbReference>
<evidence type="ECO:0000259" key="5">
    <source>
        <dbReference type="PROSITE" id="PS50977"/>
    </source>
</evidence>
<evidence type="ECO:0000256" key="3">
    <source>
        <dbReference type="ARBA" id="ARBA00023163"/>
    </source>
</evidence>
<dbReference type="EMBL" id="BAABCN010000013">
    <property type="protein sequence ID" value="GAA3890048.1"/>
    <property type="molecule type" value="Genomic_DNA"/>
</dbReference>
<keyword evidence="2 4" id="KW-0238">DNA-binding</keyword>
<evidence type="ECO:0000256" key="4">
    <source>
        <dbReference type="PROSITE-ProRule" id="PRU00335"/>
    </source>
</evidence>
<dbReference type="InterPro" id="IPR001647">
    <property type="entry name" value="HTH_TetR"/>
</dbReference>
<reference evidence="7" key="1">
    <citation type="journal article" date="2019" name="Int. J. Syst. Evol. Microbiol.">
        <title>The Global Catalogue of Microorganisms (GCM) 10K type strain sequencing project: providing services to taxonomists for standard genome sequencing and annotation.</title>
        <authorList>
            <consortium name="The Broad Institute Genomics Platform"/>
            <consortium name="The Broad Institute Genome Sequencing Center for Infectious Disease"/>
            <person name="Wu L."/>
            <person name="Ma J."/>
        </authorList>
    </citation>
    <scope>NUCLEOTIDE SEQUENCE [LARGE SCALE GENOMIC DNA]</scope>
    <source>
        <strain evidence="7">JCM 17021</strain>
    </source>
</reference>
<feature type="DNA-binding region" description="H-T-H motif" evidence="4">
    <location>
        <begin position="28"/>
        <end position="47"/>
    </location>
</feature>
<dbReference type="Proteomes" id="UP001501803">
    <property type="component" value="Unassembled WGS sequence"/>
</dbReference>
<protein>
    <submittedName>
        <fullName evidence="6">TetR/AcrR family transcriptional regulator</fullName>
    </submittedName>
</protein>
<keyword evidence="1" id="KW-0805">Transcription regulation</keyword>
<evidence type="ECO:0000256" key="1">
    <source>
        <dbReference type="ARBA" id="ARBA00023015"/>
    </source>
</evidence>
<sequence>MPRVTGTKKAILEAALQLAATKGITGTTMDEVAELAGVAKGSVYYNFTNKDQLFEELMEQGVGALAEVLREARSGLHGWSAIEALVDTLLGRIQENSALAKLMAAEMFRTDRAWQKTLFALRHEALGEFAAAIAESAPAAKNNGTSELMASSVFGAVLMGGLEWLVFEPERSREEVAATILQALGGQLRPA</sequence>
<evidence type="ECO:0000256" key="2">
    <source>
        <dbReference type="ARBA" id="ARBA00023125"/>
    </source>
</evidence>
<dbReference type="SUPFAM" id="SSF48498">
    <property type="entry name" value="Tetracyclin repressor-like, C-terminal domain"/>
    <property type="match status" value="1"/>
</dbReference>
<dbReference type="Pfam" id="PF00440">
    <property type="entry name" value="TetR_N"/>
    <property type="match status" value="1"/>
</dbReference>
<accession>A0ABP7L148</accession>
<dbReference type="SUPFAM" id="SSF46689">
    <property type="entry name" value="Homeodomain-like"/>
    <property type="match status" value="1"/>
</dbReference>
<proteinExistence type="predicted"/>
<dbReference type="PANTHER" id="PTHR30055">
    <property type="entry name" value="HTH-TYPE TRANSCRIPTIONAL REGULATOR RUTR"/>
    <property type="match status" value="1"/>
</dbReference>
<dbReference type="PROSITE" id="PS50977">
    <property type="entry name" value="HTH_TETR_2"/>
    <property type="match status" value="1"/>
</dbReference>
<gene>
    <name evidence="6" type="ORF">GCM10022381_34960</name>
</gene>
<dbReference type="Gene3D" id="1.10.357.10">
    <property type="entry name" value="Tetracycline Repressor, domain 2"/>
    <property type="match status" value="1"/>
</dbReference>
<comment type="caution">
    <text evidence="6">The sequence shown here is derived from an EMBL/GenBank/DDBJ whole genome shotgun (WGS) entry which is preliminary data.</text>
</comment>
<dbReference type="PANTHER" id="PTHR30055:SF238">
    <property type="entry name" value="MYCOFACTOCIN BIOSYNTHESIS TRANSCRIPTIONAL REGULATOR MFTR-RELATED"/>
    <property type="match status" value="1"/>
</dbReference>
<dbReference type="PRINTS" id="PR00455">
    <property type="entry name" value="HTHTETR"/>
</dbReference>
<dbReference type="Gene3D" id="1.10.10.60">
    <property type="entry name" value="Homeodomain-like"/>
    <property type="match status" value="1"/>
</dbReference>
<dbReference type="InterPro" id="IPR036271">
    <property type="entry name" value="Tet_transcr_reg_TetR-rel_C_sf"/>
</dbReference>
<feature type="domain" description="HTH tetR-type" evidence="5">
    <location>
        <begin position="5"/>
        <end position="65"/>
    </location>
</feature>
<organism evidence="6 7">
    <name type="scientific">Leifsonia kafniensis</name>
    <dbReference type="NCBI Taxonomy" id="475957"/>
    <lineage>
        <taxon>Bacteria</taxon>
        <taxon>Bacillati</taxon>
        <taxon>Actinomycetota</taxon>
        <taxon>Actinomycetes</taxon>
        <taxon>Micrococcales</taxon>
        <taxon>Microbacteriaceae</taxon>
        <taxon>Leifsonia</taxon>
    </lineage>
</organism>